<dbReference type="Gramene" id="OB07G31470.1">
    <property type="protein sequence ID" value="OB07G31470.1"/>
    <property type="gene ID" value="OB07G31470"/>
</dbReference>
<protein>
    <submittedName>
        <fullName evidence="1">Uncharacterized protein</fullName>
    </submittedName>
</protein>
<sequence>MDLEYARRKEKELANQFQVLLLIKCLNWMDRNMLLYSLHLTEAFRNRVMIKFTSE</sequence>
<evidence type="ECO:0000313" key="1">
    <source>
        <dbReference type="EnsemblPlants" id="OB07G31470.1"/>
    </source>
</evidence>
<name>J3MP15_ORYBR</name>
<dbReference type="AlphaFoldDB" id="J3MP15"/>
<organism evidence="1">
    <name type="scientific">Oryza brachyantha</name>
    <name type="common">malo sina</name>
    <dbReference type="NCBI Taxonomy" id="4533"/>
    <lineage>
        <taxon>Eukaryota</taxon>
        <taxon>Viridiplantae</taxon>
        <taxon>Streptophyta</taxon>
        <taxon>Embryophyta</taxon>
        <taxon>Tracheophyta</taxon>
        <taxon>Spermatophyta</taxon>
        <taxon>Magnoliopsida</taxon>
        <taxon>Liliopsida</taxon>
        <taxon>Poales</taxon>
        <taxon>Poaceae</taxon>
        <taxon>BOP clade</taxon>
        <taxon>Oryzoideae</taxon>
        <taxon>Oryzeae</taxon>
        <taxon>Oryzinae</taxon>
        <taxon>Oryza</taxon>
    </lineage>
</organism>
<proteinExistence type="predicted"/>
<dbReference type="Proteomes" id="UP000006038">
    <property type="component" value="Chromosome 7"/>
</dbReference>
<evidence type="ECO:0000313" key="2">
    <source>
        <dbReference type="Proteomes" id="UP000006038"/>
    </source>
</evidence>
<dbReference type="EnsemblPlants" id="OB07G31470.1">
    <property type="protein sequence ID" value="OB07G31470.1"/>
    <property type="gene ID" value="OB07G31470"/>
</dbReference>
<accession>J3MP15</accession>
<reference evidence="1" key="2">
    <citation type="submission" date="2013-04" db="UniProtKB">
        <authorList>
            <consortium name="EnsemblPlants"/>
        </authorList>
    </citation>
    <scope>IDENTIFICATION</scope>
</reference>
<reference evidence="1" key="1">
    <citation type="journal article" date="2013" name="Nat. Commun.">
        <title>Whole-genome sequencing of Oryza brachyantha reveals mechanisms underlying Oryza genome evolution.</title>
        <authorList>
            <person name="Chen J."/>
            <person name="Huang Q."/>
            <person name="Gao D."/>
            <person name="Wang J."/>
            <person name="Lang Y."/>
            <person name="Liu T."/>
            <person name="Li B."/>
            <person name="Bai Z."/>
            <person name="Luis Goicoechea J."/>
            <person name="Liang C."/>
            <person name="Chen C."/>
            <person name="Zhang W."/>
            <person name="Sun S."/>
            <person name="Liao Y."/>
            <person name="Zhang X."/>
            <person name="Yang L."/>
            <person name="Song C."/>
            <person name="Wang M."/>
            <person name="Shi J."/>
            <person name="Liu G."/>
            <person name="Liu J."/>
            <person name="Zhou H."/>
            <person name="Zhou W."/>
            <person name="Yu Q."/>
            <person name="An N."/>
            <person name="Chen Y."/>
            <person name="Cai Q."/>
            <person name="Wang B."/>
            <person name="Liu B."/>
            <person name="Min J."/>
            <person name="Huang Y."/>
            <person name="Wu H."/>
            <person name="Li Z."/>
            <person name="Zhang Y."/>
            <person name="Yin Y."/>
            <person name="Song W."/>
            <person name="Jiang J."/>
            <person name="Jackson S.A."/>
            <person name="Wing R.A."/>
            <person name="Wang J."/>
            <person name="Chen M."/>
        </authorList>
    </citation>
    <scope>NUCLEOTIDE SEQUENCE [LARGE SCALE GENOMIC DNA]</scope>
    <source>
        <strain evidence="1">cv. IRGC 101232</strain>
    </source>
</reference>
<keyword evidence="2" id="KW-1185">Reference proteome</keyword>
<dbReference type="HOGENOM" id="CLU_205514_0_0_1"/>